<proteinExistence type="predicted"/>
<dbReference type="Proteomes" id="UP000054350">
    <property type="component" value="Unassembled WGS sequence"/>
</dbReference>
<dbReference type="EMBL" id="GG745357">
    <property type="protein sequence ID" value="KNE68665.1"/>
    <property type="molecule type" value="Genomic_DNA"/>
</dbReference>
<keyword evidence="2" id="KW-1185">Reference proteome</keyword>
<reference evidence="1 2" key="1">
    <citation type="submission" date="2009-11" db="EMBL/GenBank/DDBJ databases">
        <title>Annotation of Allomyces macrogynus ATCC 38327.</title>
        <authorList>
            <consortium name="The Broad Institute Genome Sequencing Platform"/>
            <person name="Russ C."/>
            <person name="Cuomo C."/>
            <person name="Burger G."/>
            <person name="Gray M.W."/>
            <person name="Holland P.W.H."/>
            <person name="King N."/>
            <person name="Lang F.B.F."/>
            <person name="Roger A.J."/>
            <person name="Ruiz-Trillo I."/>
            <person name="Young S.K."/>
            <person name="Zeng Q."/>
            <person name="Gargeya S."/>
            <person name="Fitzgerald M."/>
            <person name="Haas B."/>
            <person name="Abouelleil A."/>
            <person name="Alvarado L."/>
            <person name="Arachchi H.M."/>
            <person name="Berlin A."/>
            <person name="Chapman S.B."/>
            <person name="Gearin G."/>
            <person name="Goldberg J."/>
            <person name="Griggs A."/>
            <person name="Gujja S."/>
            <person name="Hansen M."/>
            <person name="Heiman D."/>
            <person name="Howarth C."/>
            <person name="Larimer J."/>
            <person name="Lui A."/>
            <person name="MacDonald P.J.P."/>
            <person name="McCowen C."/>
            <person name="Montmayeur A."/>
            <person name="Murphy C."/>
            <person name="Neiman D."/>
            <person name="Pearson M."/>
            <person name="Priest M."/>
            <person name="Roberts A."/>
            <person name="Saif S."/>
            <person name="Shea T."/>
            <person name="Sisk P."/>
            <person name="Stolte C."/>
            <person name="Sykes S."/>
            <person name="Wortman J."/>
            <person name="Nusbaum C."/>
            <person name="Birren B."/>
        </authorList>
    </citation>
    <scope>NUCLEOTIDE SEQUENCE [LARGE SCALE GENOMIC DNA]</scope>
    <source>
        <strain evidence="1 2">ATCC 38327</strain>
    </source>
</reference>
<dbReference type="VEuPathDB" id="FungiDB:AMAG_12833"/>
<sequence>MAAAQVNNVVGAPHSIVTNEPTEILRVSKVDFLKLMTPRALACLEAQARKGVTACAEMVGGAKVAGEDPVLRAVQERYLVHRQWMHRKQVFVRRMQRTGKWAVKAVTSRAGVPSARGRRAFAF</sequence>
<dbReference type="OrthoDB" id="417078at2759"/>
<gene>
    <name evidence="1" type="ORF">AMAG_12833</name>
</gene>
<organism evidence="1 2">
    <name type="scientific">Allomyces macrogynus (strain ATCC 38327)</name>
    <name type="common">Allomyces javanicus var. macrogynus</name>
    <dbReference type="NCBI Taxonomy" id="578462"/>
    <lineage>
        <taxon>Eukaryota</taxon>
        <taxon>Fungi</taxon>
        <taxon>Fungi incertae sedis</taxon>
        <taxon>Blastocladiomycota</taxon>
        <taxon>Blastocladiomycetes</taxon>
        <taxon>Blastocladiales</taxon>
        <taxon>Blastocladiaceae</taxon>
        <taxon>Allomyces</taxon>
    </lineage>
</organism>
<accession>A0A0L0T214</accession>
<dbReference type="AlphaFoldDB" id="A0A0L0T214"/>
<name>A0A0L0T214_ALLM3</name>
<evidence type="ECO:0000313" key="2">
    <source>
        <dbReference type="Proteomes" id="UP000054350"/>
    </source>
</evidence>
<evidence type="ECO:0000313" key="1">
    <source>
        <dbReference type="EMBL" id="KNE68665.1"/>
    </source>
</evidence>
<protein>
    <submittedName>
        <fullName evidence="1">Uncharacterized protein</fullName>
    </submittedName>
</protein>
<reference evidence="2" key="2">
    <citation type="submission" date="2009-11" db="EMBL/GenBank/DDBJ databases">
        <title>The Genome Sequence of Allomyces macrogynus strain ATCC 38327.</title>
        <authorList>
            <consortium name="The Broad Institute Genome Sequencing Platform"/>
            <person name="Russ C."/>
            <person name="Cuomo C."/>
            <person name="Shea T."/>
            <person name="Young S.K."/>
            <person name="Zeng Q."/>
            <person name="Koehrsen M."/>
            <person name="Haas B."/>
            <person name="Borodovsky M."/>
            <person name="Guigo R."/>
            <person name="Alvarado L."/>
            <person name="Berlin A."/>
            <person name="Borenstein D."/>
            <person name="Chen Z."/>
            <person name="Engels R."/>
            <person name="Freedman E."/>
            <person name="Gellesch M."/>
            <person name="Goldberg J."/>
            <person name="Griggs A."/>
            <person name="Gujja S."/>
            <person name="Heiman D."/>
            <person name="Hepburn T."/>
            <person name="Howarth C."/>
            <person name="Jen D."/>
            <person name="Larson L."/>
            <person name="Lewis B."/>
            <person name="Mehta T."/>
            <person name="Park D."/>
            <person name="Pearson M."/>
            <person name="Roberts A."/>
            <person name="Saif S."/>
            <person name="Shenoy N."/>
            <person name="Sisk P."/>
            <person name="Stolte C."/>
            <person name="Sykes S."/>
            <person name="Walk T."/>
            <person name="White J."/>
            <person name="Yandava C."/>
            <person name="Burger G."/>
            <person name="Gray M.W."/>
            <person name="Holland P.W.H."/>
            <person name="King N."/>
            <person name="Lang F.B.F."/>
            <person name="Roger A.J."/>
            <person name="Ruiz-Trillo I."/>
            <person name="Lander E."/>
            <person name="Nusbaum C."/>
        </authorList>
    </citation>
    <scope>NUCLEOTIDE SEQUENCE [LARGE SCALE GENOMIC DNA]</scope>
    <source>
        <strain evidence="2">ATCC 38327</strain>
    </source>
</reference>